<evidence type="ECO:0008006" key="3">
    <source>
        <dbReference type="Google" id="ProtNLM"/>
    </source>
</evidence>
<organism evidence="1 2">
    <name type="scientific">Legionella lansingensis</name>
    <dbReference type="NCBI Taxonomy" id="45067"/>
    <lineage>
        <taxon>Bacteria</taxon>
        <taxon>Pseudomonadati</taxon>
        <taxon>Pseudomonadota</taxon>
        <taxon>Gammaproteobacteria</taxon>
        <taxon>Legionellales</taxon>
        <taxon>Legionellaceae</taxon>
        <taxon>Legionella</taxon>
    </lineage>
</organism>
<dbReference type="EMBL" id="LNYI01000055">
    <property type="protein sequence ID" value="KTD19119.1"/>
    <property type="molecule type" value="Genomic_DNA"/>
</dbReference>
<proteinExistence type="predicted"/>
<dbReference type="RefSeq" id="WP_028373350.1">
    <property type="nucleotide sequence ID" value="NZ_CAAAJD010000012.1"/>
</dbReference>
<name>A0A0W0VGA7_9GAMM</name>
<dbReference type="AlphaFoldDB" id="A0A0W0VGA7"/>
<dbReference type="Proteomes" id="UP000054869">
    <property type="component" value="Unassembled WGS sequence"/>
</dbReference>
<dbReference type="eggNOG" id="ENOG5032QV2">
    <property type="taxonomic scope" value="Bacteria"/>
</dbReference>
<evidence type="ECO:0000313" key="2">
    <source>
        <dbReference type="Proteomes" id="UP000054869"/>
    </source>
</evidence>
<protein>
    <recommendedName>
        <fullName evidence="3">Tetratricopeptide repeat protein</fullName>
    </recommendedName>
</protein>
<dbReference type="PATRIC" id="fig|45067.4.peg.2299"/>
<keyword evidence="2" id="KW-1185">Reference proteome</keyword>
<dbReference type="PROSITE" id="PS51257">
    <property type="entry name" value="PROKAR_LIPOPROTEIN"/>
    <property type="match status" value="1"/>
</dbReference>
<dbReference type="OrthoDB" id="9147983at2"/>
<sequence>MRLPHILLVFLAVGLSACEKMALLFTPAKKPILSTSELAKKAENYFWDTLHQGRYYDIPKADYLLMAAYLANPNDPKLAARLGFIHIWKITERKREAQQSPKITNEIVLAKKYFGDAVQLAPENPIYQGFFGDSQLIEGKIFNDKREEVRGYYTLKRAIKRWPEFNYFTAGYPMSDLPANSEHFQEALEWQWKVLDLCAGEKVSRDAPSFSKYMGHQTKLNRACQDSWIAPHNFEGFFMNMGDMLVKAGDWQTGIKIYQNAKLAKNYSSWPYRQLLEAKIKNAKENVGNFQKDLPNPDKTIMFNSGYGCVICHQR</sequence>
<gene>
    <name evidence="1" type="ORF">Llan_2190</name>
</gene>
<evidence type="ECO:0000313" key="1">
    <source>
        <dbReference type="EMBL" id="KTD19119.1"/>
    </source>
</evidence>
<reference evidence="1 2" key="1">
    <citation type="submission" date="2015-11" db="EMBL/GenBank/DDBJ databases">
        <title>Genomic analysis of 38 Legionella species identifies large and diverse effector repertoires.</title>
        <authorList>
            <person name="Burstein D."/>
            <person name="Amaro F."/>
            <person name="Zusman T."/>
            <person name="Lifshitz Z."/>
            <person name="Cohen O."/>
            <person name="Gilbert J.A."/>
            <person name="Pupko T."/>
            <person name="Shuman H.A."/>
            <person name="Segal G."/>
        </authorList>
    </citation>
    <scope>NUCLEOTIDE SEQUENCE [LARGE SCALE GENOMIC DNA]</scope>
    <source>
        <strain evidence="1 2">ATCC 49751</strain>
    </source>
</reference>
<comment type="caution">
    <text evidence="1">The sequence shown here is derived from an EMBL/GenBank/DDBJ whole genome shotgun (WGS) entry which is preliminary data.</text>
</comment>
<accession>A0A0W0VGA7</accession>